<dbReference type="NCBIfam" id="TIGR02601">
    <property type="entry name" value="autotrns_rpt"/>
    <property type="match status" value="7"/>
</dbReference>
<gene>
    <name evidence="5" type="primary">shdA</name>
    <name evidence="5" type="ORF">AGQ41_03305</name>
</gene>
<dbReference type="PANTHER" id="PTHR35037">
    <property type="entry name" value="C-TERMINAL REGION OF AIDA-LIKE PROTEIN"/>
    <property type="match status" value="1"/>
</dbReference>
<feature type="domain" description="Autotransporter" evidence="4">
    <location>
        <begin position="1688"/>
        <end position="1970"/>
    </location>
</feature>
<keyword evidence="1" id="KW-0732">Signal</keyword>
<dbReference type="Pfam" id="PF03797">
    <property type="entry name" value="Autotransporter"/>
    <property type="match status" value="1"/>
</dbReference>
<keyword evidence="2" id="KW-0843">Virulence</keyword>
<sequence>MNRTYSIVWSAVRNMYVVASELARGHSKVKAQVCASETHSPNKKSEYGQIIKATRNVLACAVAAALGFFSPLAMADNQVSYADAQPHVLDESTPPMTYSGVEDGAALYVSGVATVGWQPTTVTGTGLVIETSGGGADDPNGGKYVSNAISLDHYAILDLTGAQITTTGIYTQGITAADGSELTLTDSKLNIGGNYGIMTLYTGSAATLDGTIVEAANSSSAQVQQGSTLNVLDGSTITLAQGQINVVAGTSATDAGSTLNLSDSSVSSTGTKDTIQGSNKADLNLTNATITHTNASGAAVRANNATTLDISGGNITSAGTGVYIVASDARINGATINADGVAVQANNATTLDITGGNITSAGTGVYILASDANIDGATINADGDGIFITSKKRSTSYEDLNALTVSDANVTSKTVALNVDGSTTINDPIKLTNSTFTAPTAIKLGSKATIQAENMTLTGNIVQTDMSSSSLSLSQESTLTGRVDAMFTTLSLDETSQWNMTDPSTVGNLTNNGGITLGNASGSTGTLLTVDNTLTLQDDSQINATLDTANSSPIIKAANVTLGGTLNLSSTATFVAPETDEHFGSITLIDSQTAITTDFDSVTLDADTSAMPDYLTINAGVDANDNTNYELSTGLSWYAGANSARAAHGTFTVDADSTFTVTSELDETTANSNWNGSKLTKQGDGTLILSNTGNDYGDTEIDGGILAAKDAAALGTGDVTIAESATLELSQGTLDNNVTGEGQIVKSGSDELIVTGDNTYSGGTTITGGILAAKDAASLGSGDVDIAENAKLELSQGTLDNNVTGEGQIVKSGSDELIVTGANDYSGGTTISGGTLTADHADSLGTGTIANSGVLQVGEGELKNTLSGTGSLVKIGTGELTLNGDNDYSGGTTISDGTLIADHADSLGTGAIDNSGVLQVGEGELENTLFGSGSLVKTGTGELTLSGDNNTYFGDTTIAGGTLIAANVNALGSGNIDNSGTLMLDANGAFELANITTHTGATTALAAGSTLDAGQLTQEDGSTLSIDLGAATDDAVITADSVTLGGTLNVTGIGSVTDSWTPEAYTYTLIDSDSAITSDFDNLTVAGMNREDVDFLTIDGKVDETDNTHYDLTASLSWYADRDNATTDAHGTFTLSDPDGSFNVAATLTDVDDTLDPGSRWDGKSLTKEGAGTLILSGDNDYSGGTTINEGTLVAASTTALGTGLVDNNATLVLDADGEVSAVGGITTHSGATTQLALGTSLDLGDSALIQQDGSTLNVELNSDSVQPLITGGSATLGGDLVVSDASLQARASDAEFQSFKLMDMDSDISGDFTSLTMNLTDQPDYLTVTGTINPEDASEYLLTEGLSWNATATSATPAHGTFTLGAGDSFEVTSVLGDKTGNGDWDGKSLTKLGAGKLTLSGANTYTGDTNVQEGTLWLSGDGSIGEMGSQQAVNVASGATFGGSNGTTVNGKVTNEGTLVFGDSEETGAIFTLNGDLINMGTMTSGSSSSTPGNTLYVDGNYTGNGGSLYLNTVLGDDDSATDKLVITGDASGTTDLYINGIGDGAQTTNGIEVVDVGGVSTSDAFELKNEVNASLYTYRLYWNESDNDWYLASKAQSDDDDSGGDDTPSDGGDDGGNVTPPDDGGDGGNVTPPDDGGDGGDVTPPDHGGDVAPQYRADIGAYMGNQWMARNLQMQTLYDREGSQYRNADGSVWARFKAGKAESEAVSGNIDMDSNYSQFQLGGDILAWGNGQQSVTVGVMASYINADTDSTGNRGADGSQFTSSANVDGYNLGVYATWFADAQTHSGAYVDSWYQYGFYNNSVESGDAGSESYDSTANAVSLETGYRYDIALSNGNTVSLTPQAQVVWQNYSADSVKDNYGTRIDGQDGDSWTTRLGLRVDGKLYKGSRTVIQPFAEANWLHTSDDVSVSFDDATVKQDLPANRAELKVGLQADIDKQWSVRAQVAGQTGSNDFGDLNGSLNLRYNW</sequence>
<dbReference type="Pfam" id="PF12951">
    <property type="entry name" value="PATR"/>
    <property type="match status" value="7"/>
</dbReference>
<evidence type="ECO:0000259" key="4">
    <source>
        <dbReference type="PROSITE" id="PS51208"/>
    </source>
</evidence>
<dbReference type="InterPro" id="IPR024973">
    <property type="entry name" value="ESPR"/>
</dbReference>
<dbReference type="PANTHER" id="PTHR35037:SF3">
    <property type="entry name" value="C-TERMINAL REGION OF AIDA-LIKE PROTEIN"/>
    <property type="match status" value="1"/>
</dbReference>
<dbReference type="Gene3D" id="2.160.20.20">
    <property type="match status" value="3"/>
</dbReference>
<dbReference type="InterPro" id="IPR051551">
    <property type="entry name" value="Autotransporter_adhesion"/>
</dbReference>
<dbReference type="SUPFAM" id="SSF51126">
    <property type="entry name" value="Pectin lyase-like"/>
    <property type="match status" value="3"/>
</dbReference>
<dbReference type="Pfam" id="PF13018">
    <property type="entry name" value="ESPR"/>
    <property type="match status" value="1"/>
</dbReference>
<organism evidence="5">
    <name type="scientific">Salmonella enterica I</name>
    <dbReference type="NCBI Taxonomy" id="59201"/>
    <lineage>
        <taxon>Bacteria</taxon>
        <taxon>Pseudomonadati</taxon>
        <taxon>Pseudomonadota</taxon>
        <taxon>Gammaproteobacteria</taxon>
        <taxon>Enterobacterales</taxon>
        <taxon>Enterobacteriaceae</taxon>
        <taxon>Salmonella</taxon>
    </lineage>
</organism>
<dbReference type="InterPro" id="IPR006315">
    <property type="entry name" value="OM_autotransptr_brl_dom"/>
</dbReference>
<protein>
    <submittedName>
        <fullName evidence="5">Fibronectin-binding autotransporter adhesin ShdA</fullName>
    </submittedName>
</protein>
<accession>A0A5U3RUE5</accession>
<dbReference type="GO" id="GO:0019867">
    <property type="term" value="C:outer membrane"/>
    <property type="evidence" value="ECO:0007669"/>
    <property type="project" value="InterPro"/>
</dbReference>
<evidence type="ECO:0000256" key="3">
    <source>
        <dbReference type="SAM" id="MobiDB-lite"/>
    </source>
</evidence>
<comment type="caution">
    <text evidence="5">The sequence shown here is derived from an EMBL/GenBank/DDBJ whole genome shotgun (WGS) entry which is preliminary data.</text>
</comment>
<dbReference type="CDD" id="cd01344">
    <property type="entry name" value="PL2_Passenger_AT"/>
    <property type="match status" value="1"/>
</dbReference>
<evidence type="ECO:0000256" key="1">
    <source>
        <dbReference type="ARBA" id="ARBA00022729"/>
    </source>
</evidence>
<evidence type="ECO:0000313" key="5">
    <source>
        <dbReference type="EMBL" id="EBP6613908.1"/>
    </source>
</evidence>
<evidence type="ECO:0000256" key="2">
    <source>
        <dbReference type="ARBA" id="ARBA00023026"/>
    </source>
</evidence>
<dbReference type="NCBIfam" id="TIGR01414">
    <property type="entry name" value="autotrans_barl"/>
    <property type="match status" value="1"/>
</dbReference>
<dbReference type="InterPro" id="IPR013425">
    <property type="entry name" value="Autotrns_rpt"/>
</dbReference>
<dbReference type="EMBL" id="AAGMSH010000004">
    <property type="protein sequence ID" value="EBP6613908.1"/>
    <property type="molecule type" value="Genomic_DNA"/>
</dbReference>
<reference evidence="5" key="1">
    <citation type="submission" date="2018-07" db="EMBL/GenBank/DDBJ databases">
        <authorList>
            <consortium name="GenomeTrakr network: Whole genome sequencing for foodborne pathogen traceback"/>
        </authorList>
    </citation>
    <scope>NUCLEOTIDE SEQUENCE</scope>
    <source>
        <strain evidence="5">ADRDL-NGUA-38</strain>
    </source>
</reference>
<dbReference type="PROSITE" id="PS51208">
    <property type="entry name" value="AUTOTRANSPORTER"/>
    <property type="match status" value="1"/>
</dbReference>
<proteinExistence type="predicted"/>
<dbReference type="InterPro" id="IPR011050">
    <property type="entry name" value="Pectin_lyase_fold/virulence"/>
</dbReference>
<dbReference type="Gene3D" id="2.40.128.130">
    <property type="entry name" value="Autotransporter beta-domain"/>
    <property type="match status" value="1"/>
</dbReference>
<dbReference type="InterPro" id="IPR036709">
    <property type="entry name" value="Autotransporte_beta_dom_sf"/>
</dbReference>
<dbReference type="SMART" id="SM00869">
    <property type="entry name" value="Autotransporter"/>
    <property type="match status" value="1"/>
</dbReference>
<dbReference type="SUPFAM" id="SSF103515">
    <property type="entry name" value="Autotransporter"/>
    <property type="match status" value="1"/>
</dbReference>
<dbReference type="Pfam" id="PF18883">
    <property type="entry name" value="AC_1"/>
    <property type="match status" value="1"/>
</dbReference>
<dbReference type="InterPro" id="IPR012332">
    <property type="entry name" value="Autotransporter_pectin_lyase_C"/>
</dbReference>
<name>A0A5U3RUE5_SALET</name>
<feature type="compositionally biased region" description="Acidic residues" evidence="3">
    <location>
        <begin position="1601"/>
        <end position="1616"/>
    </location>
</feature>
<feature type="region of interest" description="Disordered" evidence="3">
    <location>
        <begin position="1597"/>
        <end position="1656"/>
    </location>
</feature>
<dbReference type="InterPro" id="IPR005546">
    <property type="entry name" value="Autotransporte_beta"/>
</dbReference>
<dbReference type="InterPro" id="IPR043990">
    <property type="entry name" value="AC_1"/>
</dbReference>
<dbReference type="NCBIfam" id="NF011847">
    <property type="entry name" value="PRK15319.1"/>
    <property type="match status" value="1"/>
</dbReference>